<dbReference type="RefSeq" id="WP_009583475.1">
    <property type="nucleotide sequence ID" value="NZ_AMZN01000127.1"/>
</dbReference>
<reference evidence="2 3" key="1">
    <citation type="submission" date="2012-12" db="EMBL/GenBank/DDBJ databases">
        <title>Genome assembly of Fulvivirga imtechensis AK7.</title>
        <authorList>
            <person name="Nupur N."/>
            <person name="Khatri I."/>
            <person name="Kumar R."/>
            <person name="Subramanian S."/>
            <person name="Pinnaka A."/>
        </authorList>
    </citation>
    <scope>NUCLEOTIDE SEQUENCE [LARGE SCALE GENOMIC DNA]</scope>
    <source>
        <strain evidence="2 3">AK7</strain>
    </source>
</reference>
<dbReference type="InterPro" id="IPR000073">
    <property type="entry name" value="AB_hydrolase_1"/>
</dbReference>
<sequence>MLKNIKWNSQSLDSWSEKYARGKFIDLSGRRTHYIEKGKGDPVILLHGFFYDSYLWAENIDALAKNHKVYALDLWGFGYSTREPLDYGYQLYADQVLQFMDHLSIPTASLAGQSMGGGTAILFCLLHRERVNKLILVNSAGLPNKPPLDSKIACIRGVGEFIFGLKTEAIRKNSLKEAFVHKTELVTQHYFEHVTCFHKIRHTTEVLLTVLRKNFFDKLSDEIHRLATVDVPILIVWGKYDKAISLRHGEEMNRILKNSRLEILDNAGHVSNFDCAEQFNKLAVEFLTEIYDKERESIASQSEATAVSS</sequence>
<dbReference type="eggNOG" id="COG2267">
    <property type="taxonomic scope" value="Bacteria"/>
</dbReference>
<proteinExistence type="predicted"/>
<keyword evidence="3" id="KW-1185">Reference proteome</keyword>
<dbReference type="Proteomes" id="UP000011135">
    <property type="component" value="Unassembled WGS sequence"/>
</dbReference>
<dbReference type="AlphaFoldDB" id="L8JHG1"/>
<evidence type="ECO:0000313" key="2">
    <source>
        <dbReference type="EMBL" id="ELR68271.1"/>
    </source>
</evidence>
<dbReference type="PANTHER" id="PTHR46438">
    <property type="entry name" value="ALPHA/BETA-HYDROLASES SUPERFAMILY PROTEIN"/>
    <property type="match status" value="1"/>
</dbReference>
<dbReference type="GO" id="GO:0016740">
    <property type="term" value="F:transferase activity"/>
    <property type="evidence" value="ECO:0007669"/>
    <property type="project" value="UniProtKB-KW"/>
</dbReference>
<dbReference type="STRING" id="1237149.C900_00574"/>
<accession>L8JHG1</accession>
<evidence type="ECO:0000313" key="3">
    <source>
        <dbReference type="Proteomes" id="UP000011135"/>
    </source>
</evidence>
<dbReference type="EMBL" id="AMZN01000127">
    <property type="protein sequence ID" value="ELR68271.1"/>
    <property type="molecule type" value="Genomic_DNA"/>
</dbReference>
<dbReference type="PANTHER" id="PTHR46438:SF11">
    <property type="entry name" value="LIPASE-RELATED"/>
    <property type="match status" value="1"/>
</dbReference>
<dbReference type="InterPro" id="IPR029058">
    <property type="entry name" value="AB_hydrolase_fold"/>
</dbReference>
<name>L8JHG1_9BACT</name>
<evidence type="ECO:0000259" key="1">
    <source>
        <dbReference type="Pfam" id="PF00561"/>
    </source>
</evidence>
<feature type="domain" description="AB hydrolase-1" evidence="1">
    <location>
        <begin position="42"/>
        <end position="147"/>
    </location>
</feature>
<dbReference type="SUPFAM" id="SSF53474">
    <property type="entry name" value="alpha/beta-Hydrolases"/>
    <property type="match status" value="1"/>
</dbReference>
<dbReference type="Gene3D" id="3.40.50.1820">
    <property type="entry name" value="alpha/beta hydrolase"/>
    <property type="match status" value="1"/>
</dbReference>
<organism evidence="2 3">
    <name type="scientific">Fulvivirga imtechensis AK7</name>
    <dbReference type="NCBI Taxonomy" id="1237149"/>
    <lineage>
        <taxon>Bacteria</taxon>
        <taxon>Pseudomonadati</taxon>
        <taxon>Bacteroidota</taxon>
        <taxon>Cytophagia</taxon>
        <taxon>Cytophagales</taxon>
        <taxon>Fulvivirgaceae</taxon>
        <taxon>Fulvivirga</taxon>
    </lineage>
</organism>
<dbReference type="Pfam" id="PF00561">
    <property type="entry name" value="Abhydrolase_1"/>
    <property type="match status" value="1"/>
</dbReference>
<comment type="caution">
    <text evidence="2">The sequence shown here is derived from an EMBL/GenBank/DDBJ whole genome shotgun (WGS) entry which is preliminary data.</text>
</comment>
<gene>
    <name evidence="2" type="ORF">C900_00574</name>
</gene>
<dbReference type="OrthoDB" id="9799612at2"/>
<protein>
    <submittedName>
        <fullName evidence="2">Dihydrolipoamide acetyltransferase</fullName>
    </submittedName>
</protein>
<dbReference type="PRINTS" id="PR00111">
    <property type="entry name" value="ABHYDROLASE"/>
</dbReference>
<keyword evidence="2" id="KW-0808">Transferase</keyword>